<dbReference type="Pfam" id="PF03118">
    <property type="entry name" value="RNA_pol_A_CTD"/>
    <property type="match status" value="1"/>
</dbReference>
<dbReference type="EC" id="2.7.7.6" evidence="2 11"/>
<evidence type="ECO:0000256" key="4">
    <source>
        <dbReference type="ARBA" id="ARBA00022478"/>
    </source>
</evidence>
<evidence type="ECO:0000256" key="3">
    <source>
        <dbReference type="ARBA" id="ARBA00015972"/>
    </source>
</evidence>
<keyword evidence="7 11" id="KW-0804">Transcription</keyword>
<dbReference type="GO" id="GO:0006351">
    <property type="term" value="P:DNA-templated transcription"/>
    <property type="evidence" value="ECO:0007669"/>
    <property type="project" value="UniProtKB-UniRule"/>
</dbReference>
<dbReference type="GO" id="GO:0046983">
    <property type="term" value="F:protein dimerization activity"/>
    <property type="evidence" value="ECO:0007669"/>
    <property type="project" value="InterPro"/>
</dbReference>
<dbReference type="SUPFAM" id="SSF55257">
    <property type="entry name" value="RBP11-like subunits of RNA polymerase"/>
    <property type="match status" value="1"/>
</dbReference>
<proteinExistence type="inferred from homology"/>
<dbReference type="SMART" id="SM00662">
    <property type="entry name" value="RPOLD"/>
    <property type="match status" value="1"/>
</dbReference>
<dbReference type="GO" id="GO:0005737">
    <property type="term" value="C:cytoplasm"/>
    <property type="evidence" value="ECO:0007669"/>
    <property type="project" value="UniProtKB-ARBA"/>
</dbReference>
<keyword evidence="4 11" id="KW-0240">DNA-directed RNA polymerase</keyword>
<dbReference type="InterPro" id="IPR011262">
    <property type="entry name" value="DNA-dir_RNA_pol_insert"/>
</dbReference>
<dbReference type="EMBL" id="JADINF010000064">
    <property type="protein sequence ID" value="MBO8423911.1"/>
    <property type="molecule type" value="Genomic_DNA"/>
</dbReference>
<feature type="domain" description="DNA-directed RNA polymerase RpoA/D/Rpb3-type" evidence="12">
    <location>
        <begin position="19"/>
        <end position="229"/>
    </location>
</feature>
<dbReference type="InterPro" id="IPR011260">
    <property type="entry name" value="RNAP_asu_C"/>
</dbReference>
<dbReference type="SUPFAM" id="SSF56553">
    <property type="entry name" value="Insert subdomain of RNA polymerase alpha subunit"/>
    <property type="match status" value="1"/>
</dbReference>
<evidence type="ECO:0000256" key="1">
    <source>
        <dbReference type="ARBA" id="ARBA00007123"/>
    </source>
</evidence>
<dbReference type="Pfam" id="PF01193">
    <property type="entry name" value="RNA_pol_L"/>
    <property type="match status" value="1"/>
</dbReference>
<dbReference type="InterPro" id="IPR011263">
    <property type="entry name" value="DNA-dir_RNA_pol_RpoA/D/Rpb3"/>
</dbReference>
<dbReference type="GO" id="GO:0000428">
    <property type="term" value="C:DNA-directed RNA polymerase complex"/>
    <property type="evidence" value="ECO:0007669"/>
    <property type="project" value="UniProtKB-KW"/>
</dbReference>
<dbReference type="GO" id="GO:0003677">
    <property type="term" value="F:DNA binding"/>
    <property type="evidence" value="ECO:0007669"/>
    <property type="project" value="UniProtKB-UniRule"/>
</dbReference>
<dbReference type="InterPro" id="IPR011773">
    <property type="entry name" value="DNA-dir_RpoA"/>
</dbReference>
<dbReference type="Gene3D" id="1.10.150.20">
    <property type="entry name" value="5' to 3' exonuclease, C-terminal subdomain"/>
    <property type="match status" value="1"/>
</dbReference>
<evidence type="ECO:0000313" key="14">
    <source>
        <dbReference type="Proteomes" id="UP000727857"/>
    </source>
</evidence>
<evidence type="ECO:0000259" key="12">
    <source>
        <dbReference type="SMART" id="SM00662"/>
    </source>
</evidence>
<dbReference type="Gene3D" id="2.170.120.12">
    <property type="entry name" value="DNA-directed RNA polymerase, insert domain"/>
    <property type="match status" value="1"/>
</dbReference>
<organism evidence="13 14">
    <name type="scientific">Candidatus Stercoripulliclostridium pullicola</name>
    <dbReference type="NCBI Taxonomy" id="2840953"/>
    <lineage>
        <taxon>Bacteria</taxon>
        <taxon>Bacillati</taxon>
        <taxon>Bacillota</taxon>
        <taxon>Clostridia</taxon>
        <taxon>Eubacteriales</taxon>
        <taxon>Candidatus Stercoripulliclostridium</taxon>
    </lineage>
</organism>
<dbReference type="CDD" id="cd06928">
    <property type="entry name" value="RNAP_alpha_NTD"/>
    <property type="match status" value="1"/>
</dbReference>
<keyword evidence="5 11" id="KW-0808">Transferase</keyword>
<name>A0A940ICV7_9FIRM</name>
<dbReference type="NCBIfam" id="NF003519">
    <property type="entry name" value="PRK05182.2-5"/>
    <property type="match status" value="1"/>
</dbReference>
<dbReference type="InterPro" id="IPR036643">
    <property type="entry name" value="RNApol_insert_sf"/>
</dbReference>
<dbReference type="GO" id="GO:0003899">
    <property type="term" value="F:DNA-directed RNA polymerase activity"/>
    <property type="evidence" value="ECO:0007669"/>
    <property type="project" value="UniProtKB-UniRule"/>
</dbReference>
<evidence type="ECO:0000256" key="7">
    <source>
        <dbReference type="ARBA" id="ARBA00023163"/>
    </source>
</evidence>
<protein>
    <recommendedName>
        <fullName evidence="3 11">DNA-directed RNA polymerase subunit alpha</fullName>
        <shortName evidence="11">RNAP subunit alpha</shortName>
        <ecNumber evidence="2 11">2.7.7.6</ecNumber>
    </recommendedName>
    <alternativeName>
        <fullName evidence="9 11">RNA polymerase subunit alpha</fullName>
    </alternativeName>
    <alternativeName>
        <fullName evidence="8 11">Transcriptase subunit alpha</fullName>
    </alternativeName>
</protein>
<feature type="region of interest" description="Alpha C-terminal domain (alpha-CTD)" evidence="11">
    <location>
        <begin position="249"/>
        <end position="317"/>
    </location>
</feature>
<reference evidence="13" key="1">
    <citation type="submission" date="2020-10" db="EMBL/GenBank/DDBJ databases">
        <authorList>
            <person name="Gilroy R."/>
        </authorList>
    </citation>
    <scope>NUCLEOTIDE SEQUENCE</scope>
    <source>
        <strain evidence="13">517</strain>
    </source>
</reference>
<dbReference type="HAMAP" id="MF_00059">
    <property type="entry name" value="RNApol_bact_RpoA"/>
    <property type="match status" value="1"/>
</dbReference>
<evidence type="ECO:0000256" key="9">
    <source>
        <dbReference type="ARBA" id="ARBA00033070"/>
    </source>
</evidence>
<sequence>MLELFKPKITIEESAKGDQATFTVEPLERGYGITIGNCLRRVLSMALPGAAIRGIKIEGVKHEFSTVPGVREDVADIILNLKELAIKVLNPDEFTDTTVTLIRSTPGVISAADIDFPTGIEVMNPDAYICTIEEGATLNMELTVGVGRGYVSAKDNKIPQAPIGYIPIDSLYSPVVAVSYEVESTRVGQSIDYDKLRVNVKTNAAASPREVISLAAKVMGDHLKLFINLVEDMDSREILVSRDDDKQSKALSMSIEELELSVRPLNCLKRAGVFTVEDLVKKSEDDMLKVKNLGRKSLDEVIRKLESMGLSLSNKDD</sequence>
<dbReference type="InterPro" id="IPR036603">
    <property type="entry name" value="RBP11-like"/>
</dbReference>
<dbReference type="NCBIfam" id="NF003513">
    <property type="entry name" value="PRK05182.1-2"/>
    <property type="match status" value="1"/>
</dbReference>
<feature type="region of interest" description="Alpha N-terminal domain (alpha-NTD)" evidence="11">
    <location>
        <begin position="1"/>
        <end position="231"/>
    </location>
</feature>
<keyword evidence="6 11" id="KW-0548">Nucleotidyltransferase</keyword>
<gene>
    <name evidence="11" type="primary">rpoA</name>
    <name evidence="13" type="ORF">IAB16_02675</name>
</gene>
<evidence type="ECO:0000256" key="2">
    <source>
        <dbReference type="ARBA" id="ARBA00012418"/>
    </source>
</evidence>
<evidence type="ECO:0000256" key="11">
    <source>
        <dbReference type="HAMAP-Rule" id="MF_00059"/>
    </source>
</evidence>
<reference evidence="13" key="2">
    <citation type="journal article" date="2021" name="PeerJ">
        <title>Extensive microbial diversity within the chicken gut microbiome revealed by metagenomics and culture.</title>
        <authorList>
            <person name="Gilroy R."/>
            <person name="Ravi A."/>
            <person name="Getino M."/>
            <person name="Pursley I."/>
            <person name="Horton D.L."/>
            <person name="Alikhan N.F."/>
            <person name="Baker D."/>
            <person name="Gharbi K."/>
            <person name="Hall N."/>
            <person name="Watson M."/>
            <person name="Adriaenssens E.M."/>
            <person name="Foster-Nyarko E."/>
            <person name="Jarju S."/>
            <person name="Secka A."/>
            <person name="Antonio M."/>
            <person name="Oren A."/>
            <person name="Chaudhuri R.R."/>
            <person name="La Ragione R."/>
            <person name="Hildebrand F."/>
            <person name="Pallen M.J."/>
        </authorList>
    </citation>
    <scope>NUCLEOTIDE SEQUENCE</scope>
    <source>
        <strain evidence="13">517</strain>
    </source>
</reference>
<dbReference type="Proteomes" id="UP000727857">
    <property type="component" value="Unassembled WGS sequence"/>
</dbReference>
<accession>A0A940ICV7</accession>
<dbReference type="NCBIfam" id="NF003515">
    <property type="entry name" value="PRK05182.2-1"/>
    <property type="match status" value="1"/>
</dbReference>
<dbReference type="NCBIfam" id="TIGR02027">
    <property type="entry name" value="rpoA"/>
    <property type="match status" value="1"/>
</dbReference>
<comment type="similarity">
    <text evidence="1 11">Belongs to the RNA polymerase alpha chain family.</text>
</comment>
<comment type="function">
    <text evidence="11">DNA-dependent RNA polymerase catalyzes the transcription of DNA into RNA using the four ribonucleoside triphosphates as substrates.</text>
</comment>
<dbReference type="AlphaFoldDB" id="A0A940ICV7"/>
<evidence type="ECO:0000256" key="6">
    <source>
        <dbReference type="ARBA" id="ARBA00022695"/>
    </source>
</evidence>
<dbReference type="FunFam" id="2.170.120.12:FF:000001">
    <property type="entry name" value="DNA-directed RNA polymerase subunit alpha"/>
    <property type="match status" value="1"/>
</dbReference>
<evidence type="ECO:0000256" key="8">
    <source>
        <dbReference type="ARBA" id="ARBA00032524"/>
    </source>
</evidence>
<comment type="caution">
    <text evidence="13">The sequence shown here is derived from an EMBL/GenBank/DDBJ whole genome shotgun (WGS) entry which is preliminary data.</text>
</comment>
<evidence type="ECO:0000256" key="5">
    <source>
        <dbReference type="ARBA" id="ARBA00022679"/>
    </source>
</evidence>
<evidence type="ECO:0000256" key="10">
    <source>
        <dbReference type="ARBA" id="ARBA00048552"/>
    </source>
</evidence>
<comment type="catalytic activity">
    <reaction evidence="10 11">
        <text>RNA(n) + a ribonucleoside 5'-triphosphate = RNA(n+1) + diphosphate</text>
        <dbReference type="Rhea" id="RHEA:21248"/>
        <dbReference type="Rhea" id="RHEA-COMP:14527"/>
        <dbReference type="Rhea" id="RHEA-COMP:17342"/>
        <dbReference type="ChEBI" id="CHEBI:33019"/>
        <dbReference type="ChEBI" id="CHEBI:61557"/>
        <dbReference type="ChEBI" id="CHEBI:140395"/>
        <dbReference type="EC" id="2.7.7.6"/>
    </reaction>
</comment>
<dbReference type="Pfam" id="PF01000">
    <property type="entry name" value="RNA_pol_A_bac"/>
    <property type="match status" value="1"/>
</dbReference>
<evidence type="ECO:0000313" key="13">
    <source>
        <dbReference type="EMBL" id="MBO8423911.1"/>
    </source>
</evidence>
<dbReference type="SUPFAM" id="SSF47789">
    <property type="entry name" value="C-terminal domain of RNA polymerase alpha subunit"/>
    <property type="match status" value="1"/>
</dbReference>
<comment type="subunit">
    <text evidence="11">Homodimer. The RNAP catalytic core consists of 2 alpha, 1 beta, 1 beta' and 1 omega subunit. When a sigma factor is associated with the core the holoenzyme is formed, which can initiate transcription.</text>
</comment>
<dbReference type="Gene3D" id="3.30.1360.10">
    <property type="entry name" value="RNA polymerase, RBP11-like subunit"/>
    <property type="match status" value="1"/>
</dbReference>
<comment type="domain">
    <text evidence="11">The N-terminal domain is essential for RNAP assembly and basal transcription, whereas the C-terminal domain is involved in interaction with transcriptional regulators and with upstream promoter elements.</text>
</comment>